<dbReference type="InterPro" id="IPR019927">
    <property type="entry name" value="Ribosomal_uL3_bac/org-type"/>
</dbReference>
<dbReference type="HAMAP" id="MF_01325_B">
    <property type="entry name" value="Ribosomal_uL3_B"/>
    <property type="match status" value="1"/>
</dbReference>
<dbReference type="GO" id="GO:0022625">
    <property type="term" value="C:cytosolic large ribosomal subunit"/>
    <property type="evidence" value="ECO:0007669"/>
    <property type="project" value="TreeGrafter"/>
</dbReference>
<dbReference type="Proteomes" id="UP000004067">
    <property type="component" value="Unassembled WGS sequence"/>
</dbReference>
<dbReference type="AlphaFoldDB" id="F5RQ74"/>
<dbReference type="PROSITE" id="PS00474">
    <property type="entry name" value="RIBOSOMAL_L3"/>
    <property type="match status" value="1"/>
</dbReference>
<evidence type="ECO:0000256" key="3">
    <source>
        <dbReference type="ARBA" id="ARBA00022884"/>
    </source>
</evidence>
<comment type="caution">
    <text evidence="11">The sequence shown here is derived from an EMBL/GenBank/DDBJ whole genome shotgun (WGS) entry which is preliminary data.</text>
</comment>
<dbReference type="SUPFAM" id="SSF50447">
    <property type="entry name" value="Translation proteins"/>
    <property type="match status" value="1"/>
</dbReference>
<dbReference type="FunFam" id="2.40.30.10:FF:000004">
    <property type="entry name" value="50S ribosomal protein L3"/>
    <property type="match status" value="1"/>
</dbReference>
<dbReference type="InterPro" id="IPR019926">
    <property type="entry name" value="Ribosomal_uL3_CS"/>
</dbReference>
<evidence type="ECO:0000256" key="2">
    <source>
        <dbReference type="ARBA" id="ARBA00022730"/>
    </source>
</evidence>
<dbReference type="InterPro" id="IPR009000">
    <property type="entry name" value="Transl_B-barrel_sf"/>
</dbReference>
<comment type="similarity">
    <text evidence="1 7 8">Belongs to the universal ribosomal protein uL3 family.</text>
</comment>
<evidence type="ECO:0000256" key="7">
    <source>
        <dbReference type="HAMAP-Rule" id="MF_01325"/>
    </source>
</evidence>
<organism evidence="11 12">
    <name type="scientific">Centipeda periodontii DSM 2778</name>
    <dbReference type="NCBI Taxonomy" id="888060"/>
    <lineage>
        <taxon>Bacteria</taxon>
        <taxon>Bacillati</taxon>
        <taxon>Bacillota</taxon>
        <taxon>Negativicutes</taxon>
        <taxon>Selenomonadales</taxon>
        <taxon>Selenomonadaceae</taxon>
        <taxon>Centipeda</taxon>
    </lineage>
</organism>
<comment type="function">
    <text evidence="7 9">One of the primary rRNA binding proteins, it binds directly near the 3'-end of the 23S rRNA, where it nucleates assembly of the 50S subunit.</text>
</comment>
<reference evidence="11 12" key="1">
    <citation type="submission" date="2011-04" db="EMBL/GenBank/DDBJ databases">
        <authorList>
            <person name="Muzny D."/>
            <person name="Qin X."/>
            <person name="Deng J."/>
            <person name="Jiang H."/>
            <person name="Liu Y."/>
            <person name="Qu J."/>
            <person name="Song X.-Z."/>
            <person name="Zhang L."/>
            <person name="Thornton R."/>
            <person name="Coyle M."/>
            <person name="Francisco L."/>
            <person name="Jackson L."/>
            <person name="Javaid M."/>
            <person name="Korchina V."/>
            <person name="Kovar C."/>
            <person name="Mata R."/>
            <person name="Mathew T."/>
            <person name="Ngo R."/>
            <person name="Nguyen L."/>
            <person name="Nguyen N."/>
            <person name="Okwuonu G."/>
            <person name="Ongeri F."/>
            <person name="Pham C."/>
            <person name="Simmons D."/>
            <person name="Wilczek-Boney K."/>
            <person name="Hale W."/>
            <person name="Jakkamsetti A."/>
            <person name="Pham P."/>
            <person name="Ruth R."/>
            <person name="San Lucas F."/>
            <person name="Warren J."/>
            <person name="Zhang J."/>
            <person name="Zhao Z."/>
            <person name="Zhou C."/>
            <person name="Zhu D."/>
            <person name="Lee S."/>
            <person name="Bess C."/>
            <person name="Blankenburg K."/>
            <person name="Forbes L."/>
            <person name="Fu Q."/>
            <person name="Gubbala S."/>
            <person name="Hirani K."/>
            <person name="Jayaseelan J.C."/>
            <person name="Lara F."/>
            <person name="Munidasa M."/>
            <person name="Palculict T."/>
            <person name="Patil S."/>
            <person name="Pu L.-L."/>
            <person name="Saada N."/>
            <person name="Tang L."/>
            <person name="Weissenberger G."/>
            <person name="Zhu Y."/>
            <person name="Hemphill L."/>
            <person name="Shang Y."/>
            <person name="Youmans B."/>
            <person name="Ayvaz T."/>
            <person name="Ross M."/>
            <person name="Santibanez J."/>
            <person name="Aqrawi P."/>
            <person name="Gross S."/>
            <person name="Joshi V."/>
            <person name="Fowler G."/>
            <person name="Nazareth L."/>
            <person name="Reid J."/>
            <person name="Worley K."/>
            <person name="Petrosino J."/>
            <person name="Highlander S."/>
            <person name="Gibbs R."/>
        </authorList>
    </citation>
    <scope>NUCLEOTIDE SEQUENCE [LARGE SCALE GENOMIC DNA]</scope>
    <source>
        <strain evidence="11 12">DSM 2778</strain>
    </source>
</reference>
<dbReference type="NCBIfam" id="TIGR03625">
    <property type="entry name" value="L3_bact"/>
    <property type="match status" value="1"/>
</dbReference>
<keyword evidence="2 7" id="KW-0699">rRNA-binding</keyword>
<dbReference type="PANTHER" id="PTHR11229">
    <property type="entry name" value="50S RIBOSOMAL PROTEIN L3"/>
    <property type="match status" value="1"/>
</dbReference>
<dbReference type="PANTHER" id="PTHR11229:SF16">
    <property type="entry name" value="LARGE RIBOSOMAL SUBUNIT PROTEIN UL3C"/>
    <property type="match status" value="1"/>
</dbReference>
<gene>
    <name evidence="7 11" type="primary">rplC</name>
    <name evidence="11" type="ORF">HMPREF9081_2410</name>
</gene>
<dbReference type="GO" id="GO:0006412">
    <property type="term" value="P:translation"/>
    <property type="evidence" value="ECO:0007669"/>
    <property type="project" value="UniProtKB-UniRule"/>
</dbReference>
<evidence type="ECO:0000256" key="1">
    <source>
        <dbReference type="ARBA" id="ARBA00006540"/>
    </source>
</evidence>
<comment type="subunit">
    <text evidence="7 9">Part of the 50S ribosomal subunit. Forms a cluster with proteins L14 and L19.</text>
</comment>
<keyword evidence="5 7" id="KW-0687">Ribonucleoprotein</keyword>
<keyword evidence="3 7" id="KW-0694">RNA-binding</keyword>
<evidence type="ECO:0000256" key="10">
    <source>
        <dbReference type="SAM" id="MobiDB-lite"/>
    </source>
</evidence>
<evidence type="ECO:0000256" key="4">
    <source>
        <dbReference type="ARBA" id="ARBA00022980"/>
    </source>
</evidence>
<dbReference type="Gene3D" id="2.40.30.10">
    <property type="entry name" value="Translation factors"/>
    <property type="match status" value="1"/>
</dbReference>
<evidence type="ECO:0000256" key="9">
    <source>
        <dbReference type="RuleBase" id="RU003906"/>
    </source>
</evidence>
<keyword evidence="12" id="KW-1185">Reference proteome</keyword>
<evidence type="ECO:0000313" key="11">
    <source>
        <dbReference type="EMBL" id="EGK57198.1"/>
    </source>
</evidence>
<feature type="region of interest" description="Disordered" evidence="10">
    <location>
        <begin position="129"/>
        <end position="168"/>
    </location>
</feature>
<dbReference type="eggNOG" id="COG0087">
    <property type="taxonomic scope" value="Bacteria"/>
</dbReference>
<dbReference type="GO" id="GO:0019843">
    <property type="term" value="F:rRNA binding"/>
    <property type="evidence" value="ECO:0007669"/>
    <property type="project" value="UniProtKB-UniRule"/>
</dbReference>
<dbReference type="FunFam" id="3.30.160.810:FF:000001">
    <property type="entry name" value="50S ribosomal protein L3"/>
    <property type="match status" value="1"/>
</dbReference>
<dbReference type="EMBL" id="AFHQ01000059">
    <property type="protein sequence ID" value="EGK57198.1"/>
    <property type="molecule type" value="Genomic_DNA"/>
</dbReference>
<evidence type="ECO:0000313" key="12">
    <source>
        <dbReference type="Proteomes" id="UP000004067"/>
    </source>
</evidence>
<dbReference type="STRING" id="888060.HMPREF9081_2410"/>
<name>F5RQ74_9FIRM</name>
<dbReference type="GO" id="GO:0003735">
    <property type="term" value="F:structural constituent of ribosome"/>
    <property type="evidence" value="ECO:0007669"/>
    <property type="project" value="UniProtKB-UniRule"/>
</dbReference>
<evidence type="ECO:0000256" key="8">
    <source>
        <dbReference type="RuleBase" id="RU003905"/>
    </source>
</evidence>
<proteinExistence type="inferred from homology"/>
<dbReference type="Pfam" id="PF00297">
    <property type="entry name" value="Ribosomal_L3"/>
    <property type="match status" value="1"/>
</dbReference>
<evidence type="ECO:0000256" key="5">
    <source>
        <dbReference type="ARBA" id="ARBA00023274"/>
    </source>
</evidence>
<evidence type="ECO:0000256" key="6">
    <source>
        <dbReference type="ARBA" id="ARBA00035243"/>
    </source>
</evidence>
<keyword evidence="4 7" id="KW-0689">Ribosomal protein</keyword>
<dbReference type="HOGENOM" id="CLU_044142_4_1_9"/>
<protein>
    <recommendedName>
        <fullName evidence="6 7">Large ribosomal subunit protein uL3</fullName>
    </recommendedName>
</protein>
<dbReference type="Gene3D" id="3.30.160.810">
    <property type="match status" value="1"/>
</dbReference>
<accession>F5RQ74</accession>
<dbReference type="InterPro" id="IPR000597">
    <property type="entry name" value="Ribosomal_uL3"/>
</dbReference>
<sequence length="220" mass="23417">MEALAKAILGRKLGMTQIFTEEGRVIPVTVVESGNNFVLQNKTDETDGYNAVQIGFGDVKEKNVTKPLKGHFKKAGVKAVRFIREMRLSAPSEYNVGDTIGVDIFAAGDLVDVVGTSKGKGFAGGIKRHNFARGPMGHGSKSHREPGSTGAMISGPGGRVLKGKKLPGRMGGERVTVQRLTIVRVDSDRNLILIKGAIPGPKKGFVVIKDTVKPAKAAKE</sequence>